<dbReference type="InterPro" id="IPR012001">
    <property type="entry name" value="Thiamin_PyroP_enz_TPP-bd_dom"/>
</dbReference>
<sequence>MVDHIVDHLAAIGVDHVFGVDGANIEDLYDAAHFHPSLCAVLAKREFSAAAMADGYNAAEPGWDLG</sequence>
<organism evidence="2 3">
    <name type="scientific">Mycobacterium innocens</name>
    <dbReference type="NCBI Taxonomy" id="2341083"/>
    <lineage>
        <taxon>Bacteria</taxon>
        <taxon>Bacillati</taxon>
        <taxon>Actinomycetota</taxon>
        <taxon>Actinomycetes</taxon>
        <taxon>Mycobacteriales</taxon>
        <taxon>Mycobacteriaceae</taxon>
        <taxon>Mycobacterium</taxon>
    </lineage>
</organism>
<dbReference type="AlphaFoldDB" id="A0A498PSJ7"/>
<name>A0A498PSJ7_9MYCO</name>
<evidence type="ECO:0000313" key="2">
    <source>
        <dbReference type="EMBL" id="VBA35715.1"/>
    </source>
</evidence>
<evidence type="ECO:0000313" key="3">
    <source>
        <dbReference type="Proteomes" id="UP000267289"/>
    </source>
</evidence>
<protein>
    <recommendedName>
        <fullName evidence="1">Thiamine pyrophosphate enzyme N-terminal TPP-binding domain-containing protein</fullName>
    </recommendedName>
</protein>
<dbReference type="CDD" id="cd07035">
    <property type="entry name" value="TPP_PYR_POX_like"/>
    <property type="match status" value="1"/>
</dbReference>
<evidence type="ECO:0000259" key="1">
    <source>
        <dbReference type="Pfam" id="PF02776"/>
    </source>
</evidence>
<feature type="domain" description="Thiamine pyrophosphate enzyme N-terminal TPP-binding" evidence="1">
    <location>
        <begin position="3"/>
        <end position="59"/>
    </location>
</feature>
<dbReference type="Proteomes" id="UP000267289">
    <property type="component" value="Unassembled WGS sequence"/>
</dbReference>
<dbReference type="SUPFAM" id="SSF52518">
    <property type="entry name" value="Thiamin diphosphate-binding fold (THDP-binding)"/>
    <property type="match status" value="1"/>
</dbReference>
<dbReference type="GO" id="GO:0000287">
    <property type="term" value="F:magnesium ion binding"/>
    <property type="evidence" value="ECO:0007669"/>
    <property type="project" value="UniProtKB-ARBA"/>
</dbReference>
<dbReference type="InterPro" id="IPR029061">
    <property type="entry name" value="THDP-binding"/>
</dbReference>
<proteinExistence type="predicted"/>
<dbReference type="Pfam" id="PF02776">
    <property type="entry name" value="TPP_enzyme_N"/>
    <property type="match status" value="1"/>
</dbReference>
<dbReference type="Gene3D" id="3.40.50.970">
    <property type="match status" value="1"/>
</dbReference>
<dbReference type="EMBL" id="UPHQ01000036">
    <property type="protein sequence ID" value="VBA35715.1"/>
    <property type="molecule type" value="Genomic_DNA"/>
</dbReference>
<reference evidence="2 3" key="1">
    <citation type="submission" date="2018-09" db="EMBL/GenBank/DDBJ databases">
        <authorList>
            <person name="Tagini F."/>
        </authorList>
    </citation>
    <scope>NUCLEOTIDE SEQUENCE [LARGE SCALE GENOMIC DNA]</scope>
    <source>
        <strain evidence="2 3">MK13</strain>
    </source>
</reference>
<gene>
    <name evidence="2" type="ORF">LAUMK13_00851</name>
</gene>
<dbReference type="GO" id="GO:0030976">
    <property type="term" value="F:thiamine pyrophosphate binding"/>
    <property type="evidence" value="ECO:0007669"/>
    <property type="project" value="InterPro"/>
</dbReference>
<keyword evidence="3" id="KW-1185">Reference proteome</keyword>
<accession>A0A498PSJ7</accession>